<name>A0A420WCN5_9PROT</name>
<keyword evidence="3" id="KW-1133">Transmembrane helix</keyword>
<dbReference type="Proteomes" id="UP000277424">
    <property type="component" value="Unassembled WGS sequence"/>
</dbReference>
<dbReference type="InterPro" id="IPR012683">
    <property type="entry name" value="CHP02302_TM"/>
</dbReference>
<keyword evidence="1" id="KW-0175">Coiled coil</keyword>
<evidence type="ECO:0000256" key="3">
    <source>
        <dbReference type="SAM" id="Phobius"/>
    </source>
</evidence>
<keyword evidence="3" id="KW-0812">Transmembrane</keyword>
<evidence type="ECO:0000313" key="4">
    <source>
        <dbReference type="EMBL" id="RKQ68789.1"/>
    </source>
</evidence>
<feature type="transmembrane region" description="Helical" evidence="3">
    <location>
        <begin position="31"/>
        <end position="56"/>
    </location>
</feature>
<feature type="coiled-coil region" evidence="1">
    <location>
        <begin position="510"/>
        <end position="561"/>
    </location>
</feature>
<protein>
    <submittedName>
        <fullName evidence="4">Uncharacterized protein (TIGR02302 family)</fullName>
    </submittedName>
</protein>
<proteinExistence type="predicted"/>
<dbReference type="AlphaFoldDB" id="A0A420WCN5"/>
<feature type="compositionally biased region" description="Low complexity" evidence="2">
    <location>
        <begin position="778"/>
        <end position="808"/>
    </location>
</feature>
<sequence>MDRSPLEQDRQPAFAGNVAGGLKPRLAWLALFWEAAWPALWPSVGVAGLFLSLALLDVLPSLGFALHLSALVLFLGVFLFLTVRNLRRLRLPEGRAALRRLETASGLGHRPLSGLQDTLGSNPKDPMAQALWQAHQARLARLVRSLRVGLPSPGLARLDIWGLRAALGLLLVIAVATGWRDADDRLLRAVTPSFAGAAPAGPPTVDAWINPPAYTGLPPLYLRKKTDTVSADPATPQGDQPTLSIPTGSKLLAQVHGGTGQPVLRIDGSQTPFESLDSSNHRLEAELTAGSTLRIEQEGTLLHEWRIAVVPDQAPIAAFHSDPAAGERAALKLDYEASDDYGLEKVTAIIRRTASIEPGAAIIGAATLELALVLPALSPKQARAVSYHDLTPHPWAGTPVQIELKAEDAIGQEGLSAPFLMVLPEREFTHPVARAIIEQRKRLTLDPAAREDIAEKLTDVAAAPQAYNEDKVVFLALKSAIARLYAGGEDIEAVQDLLWDTALRLEDGGVSLAERDLRDIQRRLQEALARNAPEEELERLMDELERAMDRFMEAMMEQMQQMAEQGIQPPTFDPSQMQQIDRQDLQRMMDQMREMMRSGARDKAQQMLSQLQQMMENMRAGMMPQQQNQQMQQQMQALQELQDLTRRQQQLLDETFRMQQQMQGNADRPSQRGQQPGMQGQQGPQQGDQNQQMGQEGRSGEADGRSRMTPERGAALQEALRRALGDLMRRMGEAGEIPRQLGQAERAMRDSSDALRGNQPGDAIPAETEALDQLRSGAQQMAEQMAQQMMAGQQPGQQGQDRPGQQGRRQGERDPFGRPYNNDGQFATGDVEVPEQSDLKRAREIFDELRRRSGDTSRPEYELDYIDRLLRRF</sequence>
<accession>A0A420WCN5</accession>
<evidence type="ECO:0000313" key="5">
    <source>
        <dbReference type="Proteomes" id="UP000277424"/>
    </source>
</evidence>
<reference evidence="4 5" key="1">
    <citation type="submission" date="2018-10" db="EMBL/GenBank/DDBJ databases">
        <title>Comparative analysis of microorganisms from saline springs in Andes Mountain Range, Colombia.</title>
        <authorList>
            <person name="Rubin E."/>
        </authorList>
    </citation>
    <scope>NUCLEOTIDE SEQUENCE [LARGE SCALE GENOMIC DNA]</scope>
    <source>
        <strain evidence="4 5">USBA 36</strain>
    </source>
</reference>
<feature type="region of interest" description="Disordered" evidence="2">
    <location>
        <begin position="659"/>
        <end position="712"/>
    </location>
</feature>
<feature type="compositionally biased region" description="Low complexity" evidence="2">
    <location>
        <begin position="671"/>
        <end position="696"/>
    </location>
</feature>
<feature type="transmembrane region" description="Helical" evidence="3">
    <location>
        <begin position="161"/>
        <end position="179"/>
    </location>
</feature>
<feature type="transmembrane region" description="Helical" evidence="3">
    <location>
        <begin position="62"/>
        <end position="83"/>
    </location>
</feature>
<dbReference type="NCBIfam" id="TIGR02302">
    <property type="entry name" value="aProt_lowcomp"/>
    <property type="match status" value="1"/>
</dbReference>
<feature type="coiled-coil region" evidence="1">
    <location>
        <begin position="597"/>
        <end position="654"/>
    </location>
</feature>
<comment type="caution">
    <text evidence="4">The sequence shown here is derived from an EMBL/GenBank/DDBJ whole genome shotgun (WGS) entry which is preliminary data.</text>
</comment>
<gene>
    <name evidence="4" type="ORF">BCL74_3272</name>
</gene>
<dbReference type="RefSeq" id="WP_183078006.1">
    <property type="nucleotide sequence ID" value="NZ_RBIG01000003.1"/>
</dbReference>
<dbReference type="Pfam" id="PF13779">
    <property type="entry name" value="DUF4175"/>
    <property type="match status" value="1"/>
</dbReference>
<organism evidence="4 5">
    <name type="scientific">Oceanibaculum indicum</name>
    <dbReference type="NCBI Taxonomy" id="526216"/>
    <lineage>
        <taxon>Bacteria</taxon>
        <taxon>Pseudomonadati</taxon>
        <taxon>Pseudomonadota</taxon>
        <taxon>Alphaproteobacteria</taxon>
        <taxon>Rhodospirillales</taxon>
        <taxon>Oceanibaculaceae</taxon>
        <taxon>Oceanibaculum</taxon>
    </lineage>
</organism>
<keyword evidence="3" id="KW-0472">Membrane</keyword>
<feature type="region of interest" description="Disordered" evidence="2">
    <location>
        <begin position="778"/>
        <end position="839"/>
    </location>
</feature>
<feature type="compositionally biased region" description="Basic and acidic residues" evidence="2">
    <location>
        <begin position="698"/>
        <end position="710"/>
    </location>
</feature>
<evidence type="ECO:0000256" key="1">
    <source>
        <dbReference type="SAM" id="Coils"/>
    </source>
</evidence>
<evidence type="ECO:0000256" key="2">
    <source>
        <dbReference type="SAM" id="MobiDB-lite"/>
    </source>
</evidence>
<dbReference type="EMBL" id="RBIG01000003">
    <property type="protein sequence ID" value="RKQ68789.1"/>
    <property type="molecule type" value="Genomic_DNA"/>
</dbReference>
<feature type="region of interest" description="Disordered" evidence="2">
    <location>
        <begin position="734"/>
        <end position="763"/>
    </location>
</feature>